<evidence type="ECO:0000256" key="6">
    <source>
        <dbReference type="PROSITE-ProRule" id="PRU00146"/>
    </source>
</evidence>
<feature type="domain" description="PHD-type" evidence="8">
    <location>
        <begin position="452"/>
        <end position="506"/>
    </location>
</feature>
<dbReference type="InterPro" id="IPR011011">
    <property type="entry name" value="Znf_FYVE_PHD"/>
</dbReference>
<dbReference type="InterPro" id="IPR042163">
    <property type="entry name" value="PHF12"/>
</dbReference>
<dbReference type="Pfam" id="PF00628">
    <property type="entry name" value="PHD"/>
    <property type="match status" value="1"/>
</dbReference>
<sequence>MTATCWGWEAVAVDGELSPEVGALLASDRGRRELSCLLRSRDDALRSKVRKHLVALGWRIVAKRNAAMAPRLQYLRPPNCNLSKTSYCSLPDLIRVLAFSDDAAIAAAGGNGNQQQQEEEQQPPESSSDSDSDPPPPPPPPGAKDAIGEYVAFMASGGSNINSSRAAAERLRAQAKRQLEASGWTLWTKLRSDGREELRYKAPTTFGGRSYMSLHTACQASQQSSSSVVVLPSSSTRRKKRKISELLLTTTCAGAAVVKKCTTTTIEKKKRKRTCLQLQAVGGCVIKKRSTTTTTTTVKRSSKKKKQQQKKRAASAAPRVVLRPTLTNGGDDGCAYWRSRTLVSVLMEEGILVARDKVTCNGRVGLVTGDGVIRCTCCGKAFTVAEFEAHHSHSRPIASPSPWARVFLNKDGRSLSQCLVELMRRDDGDHCYCSSTKTMMRMKQACLDPAGDSVCSICNDGGDLLLCDHCPAAYHRDCLGLIGPAGPQAEAEAEADQWFCPCCRCAACGGTDFDPASDGDAVTTDRSVIYCEQCEREYHVGCAVELHQLQVQEPWLCSPGCAKVFRHLQGLAGTSIPTSTPGVSLVILRRRRRRPQQQQQQEAEHTNQEEEQEALAHGKLRAALDVLHECFVPLVEPRTQTDLAADIVFNRESQLRRLHFRGYHVVGLDKGGELVTAATLRVYGNSVAELPLVGTRFAHRRQGMLRLLMTELERMLRHQDMGVQRLVLPAVPDLLPMWKSFGFSPMTHSDKLHIAQQHTILCFQGTTMCQKTLTLLPPAA</sequence>
<dbReference type="SUPFAM" id="SSF57903">
    <property type="entry name" value="FYVE/PHD zinc finger"/>
    <property type="match status" value="1"/>
</dbReference>
<dbReference type="InterPro" id="IPR054292">
    <property type="entry name" value="DUF7028"/>
</dbReference>
<feature type="region of interest" description="Disordered" evidence="7">
    <location>
        <begin position="295"/>
        <end position="319"/>
    </location>
</feature>
<protein>
    <submittedName>
        <fullName evidence="10">Uncharacterized protein</fullName>
    </submittedName>
</protein>
<dbReference type="SMART" id="SM00249">
    <property type="entry name" value="PHD"/>
    <property type="match status" value="2"/>
</dbReference>
<comment type="caution">
    <text evidence="10">The sequence shown here is derived from an EMBL/GenBank/DDBJ whole genome shotgun (WGS) entry which is preliminary data.</text>
</comment>
<feature type="domain" description="N-acetyltransferase" evidence="9">
    <location>
        <begin position="610"/>
        <end position="766"/>
    </location>
</feature>
<keyword evidence="5" id="KW-0539">Nucleus</keyword>
<keyword evidence="4" id="KW-0862">Zinc</keyword>
<dbReference type="InterPro" id="IPR001965">
    <property type="entry name" value="Znf_PHD"/>
</dbReference>
<evidence type="ECO:0000256" key="4">
    <source>
        <dbReference type="ARBA" id="ARBA00022833"/>
    </source>
</evidence>
<feature type="compositionally biased region" description="Basic residues" evidence="7">
    <location>
        <begin position="300"/>
        <end position="313"/>
    </location>
</feature>
<dbReference type="PANTHER" id="PTHR46309">
    <property type="entry name" value="PHD FINGER PROTEIN 12"/>
    <property type="match status" value="1"/>
</dbReference>
<evidence type="ECO:0000313" key="11">
    <source>
        <dbReference type="Proteomes" id="UP001497457"/>
    </source>
</evidence>
<dbReference type="Pfam" id="PF16135">
    <property type="entry name" value="TDBD"/>
    <property type="match status" value="1"/>
</dbReference>
<evidence type="ECO:0000256" key="1">
    <source>
        <dbReference type="ARBA" id="ARBA00004123"/>
    </source>
</evidence>
<dbReference type="Gene3D" id="3.40.630.30">
    <property type="match status" value="1"/>
</dbReference>
<dbReference type="InterPro" id="IPR056511">
    <property type="entry name" value="IDM1_C"/>
</dbReference>
<dbReference type="InterPro" id="IPR013083">
    <property type="entry name" value="Znf_RING/FYVE/PHD"/>
</dbReference>
<dbReference type="Proteomes" id="UP001497457">
    <property type="component" value="Unassembled WGS sequence"/>
</dbReference>
<dbReference type="SUPFAM" id="SSF55729">
    <property type="entry name" value="Acyl-CoA N-acyltransferases (Nat)"/>
    <property type="match status" value="1"/>
</dbReference>
<dbReference type="Pfam" id="PF23209">
    <property type="entry name" value="IDM1_C"/>
    <property type="match status" value="1"/>
</dbReference>
<comment type="subcellular location">
    <subcellularLocation>
        <location evidence="1">Nucleus</location>
    </subcellularLocation>
</comment>
<gene>
    <name evidence="10" type="ORF">URODEC1_LOCUS124531</name>
</gene>
<feature type="compositionally biased region" description="Pro residues" evidence="7">
    <location>
        <begin position="133"/>
        <end position="142"/>
    </location>
</feature>
<dbReference type="InterPro" id="IPR019787">
    <property type="entry name" value="Znf_PHD-finger"/>
</dbReference>
<keyword evidence="11" id="KW-1185">Reference proteome</keyword>
<dbReference type="Gene3D" id="3.30.40.10">
    <property type="entry name" value="Zinc/RING finger domain, C3HC4 (zinc finger)"/>
    <property type="match status" value="2"/>
</dbReference>
<feature type="region of interest" description="Disordered" evidence="7">
    <location>
        <begin position="109"/>
        <end position="146"/>
    </location>
</feature>
<keyword evidence="2" id="KW-0479">Metal-binding</keyword>
<dbReference type="AlphaFoldDB" id="A0ABC9HA15"/>
<evidence type="ECO:0000313" key="10">
    <source>
        <dbReference type="EMBL" id="CAM0151614.1"/>
    </source>
</evidence>
<keyword evidence="3 6" id="KW-0863">Zinc-finger</keyword>
<accession>A0ABC9HA15</accession>
<evidence type="ECO:0000259" key="8">
    <source>
        <dbReference type="PROSITE" id="PS50016"/>
    </source>
</evidence>
<dbReference type="PROSITE" id="PS50016">
    <property type="entry name" value="ZF_PHD_2"/>
    <property type="match status" value="1"/>
</dbReference>
<feature type="region of interest" description="Disordered" evidence="7">
    <location>
        <begin position="592"/>
        <end position="614"/>
    </location>
</feature>
<dbReference type="InterPro" id="IPR032308">
    <property type="entry name" value="TDBD"/>
</dbReference>
<evidence type="ECO:0000256" key="2">
    <source>
        <dbReference type="ARBA" id="ARBA00022723"/>
    </source>
</evidence>
<proteinExistence type="predicted"/>
<evidence type="ECO:0000259" key="9">
    <source>
        <dbReference type="PROSITE" id="PS51186"/>
    </source>
</evidence>
<feature type="compositionally biased region" description="Acidic residues" evidence="7">
    <location>
        <begin position="117"/>
        <end position="132"/>
    </location>
</feature>
<evidence type="ECO:0000256" key="5">
    <source>
        <dbReference type="ARBA" id="ARBA00023242"/>
    </source>
</evidence>
<dbReference type="InterPro" id="IPR000182">
    <property type="entry name" value="GNAT_dom"/>
</dbReference>
<dbReference type="PROSITE" id="PS51186">
    <property type="entry name" value="GNAT"/>
    <property type="match status" value="1"/>
</dbReference>
<organism evidence="10 11">
    <name type="scientific">Urochloa decumbens</name>
    <dbReference type="NCBI Taxonomy" id="240449"/>
    <lineage>
        <taxon>Eukaryota</taxon>
        <taxon>Viridiplantae</taxon>
        <taxon>Streptophyta</taxon>
        <taxon>Embryophyta</taxon>
        <taxon>Tracheophyta</taxon>
        <taxon>Spermatophyta</taxon>
        <taxon>Magnoliopsida</taxon>
        <taxon>Liliopsida</taxon>
        <taxon>Poales</taxon>
        <taxon>Poaceae</taxon>
        <taxon>PACMAD clade</taxon>
        <taxon>Panicoideae</taxon>
        <taxon>Panicodae</taxon>
        <taxon>Paniceae</taxon>
        <taxon>Melinidinae</taxon>
        <taxon>Urochloa</taxon>
    </lineage>
</organism>
<dbReference type="PANTHER" id="PTHR46309:SF24">
    <property type="entry name" value="OS07G0693650 PROTEIN"/>
    <property type="match status" value="1"/>
</dbReference>
<dbReference type="InterPro" id="IPR016181">
    <property type="entry name" value="Acyl_CoA_acyltransferase"/>
</dbReference>
<evidence type="ECO:0000256" key="3">
    <source>
        <dbReference type="ARBA" id="ARBA00022771"/>
    </source>
</evidence>
<dbReference type="GO" id="GO:0008270">
    <property type="term" value="F:zinc ion binding"/>
    <property type="evidence" value="ECO:0007669"/>
    <property type="project" value="UniProtKB-KW"/>
</dbReference>
<evidence type="ECO:0000256" key="7">
    <source>
        <dbReference type="SAM" id="MobiDB-lite"/>
    </source>
</evidence>
<name>A0ABC9HA15_9POAL</name>
<reference evidence="10 11" key="1">
    <citation type="submission" date="2024-10" db="EMBL/GenBank/DDBJ databases">
        <authorList>
            <person name="Ryan C."/>
        </authorList>
    </citation>
    <scope>NUCLEOTIDE SEQUENCE [LARGE SCALE GENOMIC DNA]</scope>
</reference>
<dbReference type="Pfam" id="PF22970">
    <property type="entry name" value="DUF7028"/>
    <property type="match status" value="2"/>
</dbReference>
<dbReference type="EMBL" id="CAXIPR030004612">
    <property type="protein sequence ID" value="CAM0151614.1"/>
    <property type="molecule type" value="Genomic_DNA"/>
</dbReference>
<dbReference type="GO" id="GO:0005634">
    <property type="term" value="C:nucleus"/>
    <property type="evidence" value="ECO:0007669"/>
    <property type="project" value="UniProtKB-SubCell"/>
</dbReference>